<keyword evidence="1" id="KW-0812">Transmembrane</keyword>
<dbReference type="EMBL" id="JAGSXH010000017">
    <property type="protein sequence ID" value="MBS2962903.1"/>
    <property type="molecule type" value="Genomic_DNA"/>
</dbReference>
<gene>
    <name evidence="2" type="ORF">KGA66_07605</name>
</gene>
<proteinExistence type="predicted"/>
<dbReference type="RefSeq" id="WP_211466077.1">
    <property type="nucleotide sequence ID" value="NZ_JAGSXH010000017.1"/>
</dbReference>
<evidence type="ECO:0000256" key="1">
    <source>
        <dbReference type="SAM" id="Phobius"/>
    </source>
</evidence>
<organism evidence="2 3">
    <name type="scientific">Actinocrinis puniceicyclus</name>
    <dbReference type="NCBI Taxonomy" id="977794"/>
    <lineage>
        <taxon>Bacteria</taxon>
        <taxon>Bacillati</taxon>
        <taxon>Actinomycetota</taxon>
        <taxon>Actinomycetes</taxon>
        <taxon>Catenulisporales</taxon>
        <taxon>Actinospicaceae</taxon>
        <taxon>Actinocrinis</taxon>
    </lineage>
</organism>
<keyword evidence="3" id="KW-1185">Reference proteome</keyword>
<evidence type="ECO:0000313" key="3">
    <source>
        <dbReference type="Proteomes" id="UP000677913"/>
    </source>
</evidence>
<name>A0A8J8BB98_9ACTN</name>
<protein>
    <submittedName>
        <fullName evidence="2">Uncharacterized protein</fullName>
    </submittedName>
</protein>
<dbReference type="Proteomes" id="UP000677913">
    <property type="component" value="Unassembled WGS sequence"/>
</dbReference>
<keyword evidence="1" id="KW-1133">Transmembrane helix</keyword>
<accession>A0A8J8BB98</accession>
<keyword evidence="1" id="KW-0472">Membrane</keyword>
<feature type="transmembrane region" description="Helical" evidence="1">
    <location>
        <begin position="118"/>
        <end position="140"/>
    </location>
</feature>
<comment type="caution">
    <text evidence="2">The sequence shown here is derived from an EMBL/GenBank/DDBJ whole genome shotgun (WGS) entry which is preliminary data.</text>
</comment>
<feature type="transmembrane region" description="Helical" evidence="1">
    <location>
        <begin position="76"/>
        <end position="97"/>
    </location>
</feature>
<dbReference type="AlphaFoldDB" id="A0A8J8BB98"/>
<sequence length="155" mass="15664">MIKFGQPAAHPGAGTQGPARVVTAAGLAVDAYVHADLASVYDPVRAGISQGDLFRVEAAASALAALLVLLSARPLVWAFAFLVAASGLGALLLYRYVDVGALGPLPNMYEPLWFTKKTATAVAEALAAVTALAGLVGSFARARAPAGASAGQYSP</sequence>
<reference evidence="2" key="1">
    <citation type="submission" date="2021-04" db="EMBL/GenBank/DDBJ databases">
        <title>Genome based classification of Actinospica acidithermotolerans sp. nov., an actinobacterium isolated from an Indonesian hot spring.</title>
        <authorList>
            <person name="Kusuma A.B."/>
            <person name="Putra K.E."/>
            <person name="Nafisah S."/>
            <person name="Loh J."/>
            <person name="Nouioui I."/>
            <person name="Goodfellow M."/>
        </authorList>
    </citation>
    <scope>NUCLEOTIDE SEQUENCE</scope>
    <source>
        <strain evidence="2">DSM 45618</strain>
    </source>
</reference>
<evidence type="ECO:0000313" key="2">
    <source>
        <dbReference type="EMBL" id="MBS2962903.1"/>
    </source>
</evidence>